<feature type="compositionally biased region" description="Pro residues" evidence="1">
    <location>
        <begin position="287"/>
        <end position="311"/>
    </location>
</feature>
<feature type="region of interest" description="Disordered" evidence="1">
    <location>
        <begin position="1"/>
        <end position="207"/>
    </location>
</feature>
<comment type="caution">
    <text evidence="2">The sequence shown here is derived from an EMBL/GenBank/DDBJ whole genome shotgun (WGS) entry which is preliminary data.</text>
</comment>
<feature type="region of interest" description="Disordered" evidence="1">
    <location>
        <begin position="240"/>
        <end position="315"/>
    </location>
</feature>
<evidence type="ECO:0000313" key="2">
    <source>
        <dbReference type="EMBL" id="OJT05045.1"/>
    </source>
</evidence>
<organism evidence="2 3">
    <name type="scientific">Trametes pubescens</name>
    <name type="common">White-rot fungus</name>
    <dbReference type="NCBI Taxonomy" id="154538"/>
    <lineage>
        <taxon>Eukaryota</taxon>
        <taxon>Fungi</taxon>
        <taxon>Dikarya</taxon>
        <taxon>Basidiomycota</taxon>
        <taxon>Agaricomycotina</taxon>
        <taxon>Agaricomycetes</taxon>
        <taxon>Polyporales</taxon>
        <taxon>Polyporaceae</taxon>
        <taxon>Trametes</taxon>
    </lineage>
</organism>
<feature type="compositionally biased region" description="Polar residues" evidence="1">
    <location>
        <begin position="118"/>
        <end position="128"/>
    </location>
</feature>
<dbReference type="OMA" id="VRWWHEW"/>
<gene>
    <name evidence="2" type="ORF">TRAPUB_4110</name>
</gene>
<protein>
    <submittedName>
        <fullName evidence="2">Uncharacterized protein</fullName>
    </submittedName>
</protein>
<feature type="compositionally biased region" description="Pro residues" evidence="1">
    <location>
        <begin position="262"/>
        <end position="272"/>
    </location>
</feature>
<dbReference type="Proteomes" id="UP000184267">
    <property type="component" value="Unassembled WGS sequence"/>
</dbReference>
<keyword evidence="3" id="KW-1185">Reference proteome</keyword>
<evidence type="ECO:0000313" key="3">
    <source>
        <dbReference type="Proteomes" id="UP000184267"/>
    </source>
</evidence>
<accession>A0A1M2VBW4</accession>
<feature type="compositionally biased region" description="Pro residues" evidence="1">
    <location>
        <begin position="1"/>
        <end position="16"/>
    </location>
</feature>
<evidence type="ECO:0000256" key="1">
    <source>
        <dbReference type="SAM" id="MobiDB-lite"/>
    </source>
</evidence>
<dbReference type="AlphaFoldDB" id="A0A1M2VBW4"/>
<reference evidence="2 3" key="1">
    <citation type="submission" date="2016-10" db="EMBL/GenBank/DDBJ databases">
        <title>Genome sequence of the basidiomycete white-rot fungus Trametes pubescens.</title>
        <authorList>
            <person name="Makela M.R."/>
            <person name="Granchi Z."/>
            <person name="Peng M."/>
            <person name="De Vries R.P."/>
            <person name="Grigoriev I."/>
            <person name="Riley R."/>
            <person name="Hilden K."/>
        </authorList>
    </citation>
    <scope>NUCLEOTIDE SEQUENCE [LARGE SCALE GENOMIC DNA]</scope>
    <source>
        <strain evidence="2 3">FBCC735</strain>
    </source>
</reference>
<dbReference type="OrthoDB" id="3358973at2759"/>
<proteinExistence type="predicted"/>
<name>A0A1M2VBW4_TRAPU</name>
<feature type="compositionally biased region" description="Basic and acidic residues" evidence="1">
    <location>
        <begin position="87"/>
        <end position="108"/>
    </location>
</feature>
<sequence length="341" mass="36279">MSTTPEPLPSLPPSPSPSHTDDIAQAWHDDPEDEPTSSRSEAHLNPASTTRNEKQRALSGERGTNGGESDEEEQEDGSGAPGYPPTQDEKAESRRIEENLRRWEVAERQRRKAARESVASTSGASTAPSLIAGLFRRDSRKASLGGVGAHHALRTDDRDGDPNALPLADMNTPTGDAFAFAPSAPPTPEPETLSLAENPFDTPAASRTSLNIPAHSALMTESESGAAEFADAVDANRARTKGAATLEASQSFSRGKKQKQKAPPPPPQPLDLPAPREVPPHTGEHPGPIPPLQPVPPEPEPEPAPVDPGPPVRWWHEWLCGCGEAADRGGDHQAGRTNPNE</sequence>
<dbReference type="EMBL" id="MNAD01001491">
    <property type="protein sequence ID" value="OJT05045.1"/>
    <property type="molecule type" value="Genomic_DNA"/>
</dbReference>